<dbReference type="Proteomes" id="UP000215224">
    <property type="component" value="Chromosome"/>
</dbReference>
<comment type="similarity">
    <text evidence="5">Belongs to the HAD-like hydrolase superfamily. MtnX family.</text>
</comment>
<dbReference type="AlphaFoldDB" id="A0A223KQ26"/>
<gene>
    <name evidence="5" type="primary">mtnX</name>
    <name evidence="7" type="ORF">BC6307_09135</name>
</gene>
<dbReference type="GO" id="GO:0000287">
    <property type="term" value="F:magnesium ion binding"/>
    <property type="evidence" value="ECO:0007669"/>
    <property type="project" value="TreeGrafter"/>
</dbReference>
<keyword evidence="8" id="KW-1185">Reference proteome</keyword>
<dbReference type="Gene3D" id="3.90.1470.20">
    <property type="match status" value="1"/>
</dbReference>
<name>A0A223KQ26_9BACI</name>
<dbReference type="NCBIfam" id="TIGR01489">
    <property type="entry name" value="DKMTPPase-SF"/>
    <property type="match status" value="1"/>
</dbReference>
<evidence type="ECO:0000256" key="2">
    <source>
        <dbReference type="ARBA" id="ARBA00022605"/>
    </source>
</evidence>
<dbReference type="GO" id="GO:0019509">
    <property type="term" value="P:L-methionine salvage from methylthioadenosine"/>
    <property type="evidence" value="ECO:0007669"/>
    <property type="project" value="UniProtKB-UniRule"/>
</dbReference>
<evidence type="ECO:0000256" key="4">
    <source>
        <dbReference type="ARBA" id="ARBA00023167"/>
    </source>
</evidence>
<dbReference type="GO" id="GO:0036424">
    <property type="term" value="F:L-phosphoserine phosphatase activity"/>
    <property type="evidence" value="ECO:0007669"/>
    <property type="project" value="TreeGrafter"/>
</dbReference>
<comment type="function">
    <text evidence="5">Dephosphorylates 2-hydroxy-3-keto-5-methylthiopentenyl-1-phosphate (HK-MTPenyl-1-P) yielding 1,2-dihydroxy-3-keto-5-methylthiopentene (DHK-MTPene).</text>
</comment>
<dbReference type="CDD" id="cd07524">
    <property type="entry name" value="HAD_Pase"/>
    <property type="match status" value="1"/>
</dbReference>
<organism evidence="7 8">
    <name type="scientific">Sutcliffiella cohnii</name>
    <dbReference type="NCBI Taxonomy" id="33932"/>
    <lineage>
        <taxon>Bacteria</taxon>
        <taxon>Bacillati</taxon>
        <taxon>Bacillota</taxon>
        <taxon>Bacilli</taxon>
        <taxon>Bacillales</taxon>
        <taxon>Bacillaceae</taxon>
        <taxon>Sutcliffiella</taxon>
    </lineage>
</organism>
<dbReference type="NCBIfam" id="TIGR03333">
    <property type="entry name" value="salvage_mtnX"/>
    <property type="match status" value="1"/>
</dbReference>
<dbReference type="SUPFAM" id="SSF56784">
    <property type="entry name" value="HAD-like"/>
    <property type="match status" value="1"/>
</dbReference>
<evidence type="ECO:0000313" key="8">
    <source>
        <dbReference type="Proteomes" id="UP000215224"/>
    </source>
</evidence>
<evidence type="ECO:0000256" key="1">
    <source>
        <dbReference type="ARBA" id="ARBA00009184"/>
    </source>
</evidence>
<dbReference type="PANTHER" id="PTHR43344:SF21">
    <property type="entry name" value="POLYOL PHOSPHATE PHOSPHATASE PYP1"/>
    <property type="match status" value="1"/>
</dbReference>
<dbReference type="InterPro" id="IPR006384">
    <property type="entry name" value="HAD_hydro_PyrdxlP_Pase-like"/>
</dbReference>
<dbReference type="InterPro" id="IPR050582">
    <property type="entry name" value="HAD-like_SerB"/>
</dbReference>
<evidence type="ECO:0000256" key="6">
    <source>
        <dbReference type="NCBIfam" id="TIGR03333"/>
    </source>
</evidence>
<dbReference type="PANTHER" id="PTHR43344">
    <property type="entry name" value="PHOSPHOSERINE PHOSPHATASE"/>
    <property type="match status" value="1"/>
</dbReference>
<sequence>MTTLKRQPVIFCDFDGTVTKSDNIIAAMKQFAPDEWVSLKDQVLSQQISIQDGVGEMFALLSSSKREEITNFIVQQAEIREGFDRFIAYVKEQEIPLYIVSGGIDFFVKPLLKGRIEEEYIYCNRADFSNENITITWPHSCDEQCDNDCGCCKPSIIRKIANDTSYKVVIGDSITDLQAAKLADKVIARDFLIEKCEENKLAYESFETFDDVISILQRLEVTV</sequence>
<evidence type="ECO:0000256" key="5">
    <source>
        <dbReference type="HAMAP-Rule" id="MF_01680"/>
    </source>
</evidence>
<accession>A0A223KQ26</accession>
<dbReference type="GO" id="GO:0006564">
    <property type="term" value="P:L-serine biosynthetic process"/>
    <property type="evidence" value="ECO:0007669"/>
    <property type="project" value="TreeGrafter"/>
</dbReference>
<dbReference type="Pfam" id="PF12710">
    <property type="entry name" value="HAD"/>
    <property type="match status" value="1"/>
</dbReference>
<evidence type="ECO:0000256" key="3">
    <source>
        <dbReference type="ARBA" id="ARBA00022801"/>
    </source>
</evidence>
<dbReference type="STRING" id="1314751.GCA_001591425_00840"/>
<dbReference type="InterPro" id="IPR036412">
    <property type="entry name" value="HAD-like_sf"/>
</dbReference>
<dbReference type="RefSeq" id="WP_066412527.1">
    <property type="nucleotide sequence ID" value="NZ_CP018866.1"/>
</dbReference>
<dbReference type="GO" id="GO:0043716">
    <property type="term" value="F:2-hydroxy-3-keto-5-methylthiopentenyl-1-phosphate phosphatase activity"/>
    <property type="evidence" value="ECO:0007669"/>
    <property type="project" value="UniProtKB-UniRule"/>
</dbReference>
<dbReference type="HAMAP" id="MF_01680">
    <property type="entry name" value="Salvage_MtnX"/>
    <property type="match status" value="1"/>
</dbReference>
<reference evidence="7 8" key="1">
    <citation type="submission" date="2016-12" db="EMBL/GenBank/DDBJ databases">
        <title>The whole genome sequencing and assembly of Bacillus cohnii DSM 6307T strain.</title>
        <authorList>
            <person name="Lee Y.-J."/>
            <person name="Yi H."/>
            <person name="Bahn Y.-S."/>
            <person name="Kim J.F."/>
            <person name="Lee D.-W."/>
        </authorList>
    </citation>
    <scope>NUCLEOTIDE SEQUENCE [LARGE SCALE GENOMIC DNA]</scope>
    <source>
        <strain evidence="7 8">DSM 6307</strain>
    </source>
</reference>
<keyword evidence="4 5" id="KW-0486">Methionine biosynthesis</keyword>
<dbReference type="NCBIfam" id="TIGR01488">
    <property type="entry name" value="HAD-SF-IB"/>
    <property type="match status" value="1"/>
</dbReference>
<evidence type="ECO:0000313" key="7">
    <source>
        <dbReference type="EMBL" id="AST91433.1"/>
    </source>
</evidence>
<dbReference type="EC" id="3.1.3.87" evidence="5 6"/>
<dbReference type="GO" id="GO:0005737">
    <property type="term" value="C:cytoplasm"/>
    <property type="evidence" value="ECO:0007669"/>
    <property type="project" value="TreeGrafter"/>
</dbReference>
<dbReference type="InterPro" id="IPR023214">
    <property type="entry name" value="HAD_sf"/>
</dbReference>
<keyword evidence="3 5" id="KW-0378">Hydrolase</keyword>
<protein>
    <recommendedName>
        <fullName evidence="5 6">2-hydroxy-3-keto-5-methylthiopentenyl-1-phosphate phosphatase</fullName>
        <shortName evidence="5">HK-MTPenyl-1-P phosphatase</shortName>
        <ecNumber evidence="5 6">3.1.3.87</ecNumber>
    </recommendedName>
</protein>
<keyword evidence="2 5" id="KW-0028">Amino-acid biosynthesis</keyword>
<comment type="similarity">
    <text evidence="1">Belongs to the HAD-like hydrolase superfamily. SerB family.</text>
</comment>
<dbReference type="KEGG" id="bcoh:BC6307_09135"/>
<comment type="catalytic activity">
    <reaction evidence="5">
        <text>2-hydroxy-5-methylsulfanyl-3-oxopent-1-enyl phosphate + H2O = 1,2-dihydroxy-5-(methylsulfanyl)pent-1-en-3-one + phosphate</text>
        <dbReference type="Rhea" id="RHEA:14481"/>
        <dbReference type="ChEBI" id="CHEBI:15377"/>
        <dbReference type="ChEBI" id="CHEBI:43474"/>
        <dbReference type="ChEBI" id="CHEBI:49252"/>
        <dbReference type="ChEBI" id="CHEBI:59505"/>
        <dbReference type="EC" id="3.1.3.87"/>
    </reaction>
</comment>
<comment type="pathway">
    <text evidence="5">Amino-acid biosynthesis; L-methionine biosynthesis via salvage pathway; L-methionine from S-methyl-5-thio-alpha-D-ribose 1-phosphate: step 4/6.</text>
</comment>
<proteinExistence type="inferred from homology"/>
<dbReference type="UniPathway" id="UPA00904">
    <property type="reaction ID" value="UER00877"/>
</dbReference>
<dbReference type="Gene3D" id="3.40.50.1000">
    <property type="entry name" value="HAD superfamily/HAD-like"/>
    <property type="match status" value="1"/>
</dbReference>
<dbReference type="EMBL" id="CP018866">
    <property type="protein sequence ID" value="AST91433.1"/>
    <property type="molecule type" value="Genomic_DNA"/>
</dbReference>
<dbReference type="InterPro" id="IPR017718">
    <property type="entry name" value="HAD-SF_hydro_IB_MtnX"/>
</dbReference>
<dbReference type="NCBIfam" id="NF007103">
    <property type="entry name" value="PRK09552.1"/>
    <property type="match status" value="1"/>
</dbReference>